<name>A0A8J6TEJ0_9BACT</name>
<protein>
    <submittedName>
        <fullName evidence="1">Uncharacterized protein</fullName>
    </submittedName>
</protein>
<dbReference type="Proteomes" id="UP000599024">
    <property type="component" value="Unassembled WGS sequence"/>
</dbReference>
<proteinExistence type="predicted"/>
<comment type="caution">
    <text evidence="1">The sequence shown here is derived from an EMBL/GenBank/DDBJ whole genome shotgun (WGS) entry which is preliminary data.</text>
</comment>
<organism evidence="1 2">
    <name type="scientific">Candidatus Desulfatifera sulfidica</name>
    <dbReference type="NCBI Taxonomy" id="2841691"/>
    <lineage>
        <taxon>Bacteria</taxon>
        <taxon>Pseudomonadati</taxon>
        <taxon>Thermodesulfobacteriota</taxon>
        <taxon>Desulfobulbia</taxon>
        <taxon>Desulfobulbales</taxon>
        <taxon>Desulfobulbaceae</taxon>
        <taxon>Candidatus Desulfatifera</taxon>
    </lineage>
</organism>
<evidence type="ECO:0000313" key="1">
    <source>
        <dbReference type="EMBL" id="MBC8209289.1"/>
    </source>
</evidence>
<accession>A0A8J6TEJ0</accession>
<gene>
    <name evidence="1" type="ORF">H8E79_09015</name>
</gene>
<sequence length="438" mass="49478">MTLFHVNFPLTATLLTLLLLGHPIKTRGADEFSFDMTAFEKKALEWGGFAEVQIEHMDVGQDSAMARLNLYDQPRADLDRLSTALQLDGRYNRDITTFNWVVKATVQDDQLSWSDTLDLYEAVLELKPSSATSISAGKKSYKWGKGYAWNPAGFINRPKDANNPEEALEGYITAELDLIKSMSGPLRTLALTTVALPVWQGVNEDFGEENHINLAAMLYLLYRDTDIDLMLFEGESRSSRYGIDFSRNLASNFEIHGELAYTPELRQSFLQSDHTLASRERSALSTLLGIRYLTEGDLTAIIEYYHNGGGYTETELAQFLDLIQEGYSDFLNTGDASLLGLSEQVSQRGYGRPQPGRNYLYAKLTQKEPFDLLYISPGLTAIVNLDDQSWSLSPEVAYTGWTNWELRLRLSLSEGDALSEFGSKMFHNKAEMRLRYFF</sequence>
<evidence type="ECO:0000313" key="2">
    <source>
        <dbReference type="Proteomes" id="UP000599024"/>
    </source>
</evidence>
<reference evidence="1 2" key="1">
    <citation type="submission" date="2020-08" db="EMBL/GenBank/DDBJ databases">
        <title>Bridging the membrane lipid divide: bacteria of the FCB group superphylum have the potential to synthesize archaeal ether lipids.</title>
        <authorList>
            <person name="Villanueva L."/>
            <person name="Von Meijenfeldt F.A.B."/>
            <person name="Westbye A.B."/>
            <person name="Yadav S."/>
            <person name="Hopmans E.C."/>
            <person name="Dutilh B.E."/>
            <person name="Sinninghe Damste J.S."/>
        </authorList>
    </citation>
    <scope>NUCLEOTIDE SEQUENCE [LARGE SCALE GENOMIC DNA]</scope>
    <source>
        <strain evidence="1">NIOZ-UU81</strain>
    </source>
</reference>
<dbReference type="EMBL" id="JACNLK010000088">
    <property type="protein sequence ID" value="MBC8209289.1"/>
    <property type="molecule type" value="Genomic_DNA"/>
</dbReference>
<dbReference type="AlphaFoldDB" id="A0A8J6TEJ0"/>